<organism evidence="1 2">
    <name type="scientific">Decorospora gaudefroyi</name>
    <dbReference type="NCBI Taxonomy" id="184978"/>
    <lineage>
        <taxon>Eukaryota</taxon>
        <taxon>Fungi</taxon>
        <taxon>Dikarya</taxon>
        <taxon>Ascomycota</taxon>
        <taxon>Pezizomycotina</taxon>
        <taxon>Dothideomycetes</taxon>
        <taxon>Pleosporomycetidae</taxon>
        <taxon>Pleosporales</taxon>
        <taxon>Pleosporineae</taxon>
        <taxon>Pleosporaceae</taxon>
        <taxon>Decorospora</taxon>
    </lineage>
</organism>
<reference evidence="1" key="1">
    <citation type="submission" date="2020-01" db="EMBL/GenBank/DDBJ databases">
        <authorList>
            <consortium name="DOE Joint Genome Institute"/>
            <person name="Haridas S."/>
            <person name="Albert R."/>
            <person name="Binder M."/>
            <person name="Bloem J."/>
            <person name="Labutti K."/>
            <person name="Salamov A."/>
            <person name="Andreopoulos B."/>
            <person name="Baker S.E."/>
            <person name="Barry K."/>
            <person name="Bills G."/>
            <person name="Bluhm B.H."/>
            <person name="Cannon C."/>
            <person name="Castanera R."/>
            <person name="Culley D.E."/>
            <person name="Daum C."/>
            <person name="Ezra D."/>
            <person name="Gonzalez J.B."/>
            <person name="Henrissat B."/>
            <person name="Kuo A."/>
            <person name="Liang C."/>
            <person name="Lipzen A."/>
            <person name="Lutzoni F."/>
            <person name="Magnuson J."/>
            <person name="Mondo S."/>
            <person name="Nolan M."/>
            <person name="Ohm R."/>
            <person name="Pangilinan J."/>
            <person name="Park H.-J."/>
            <person name="Ramirez L."/>
            <person name="Alfaro M."/>
            <person name="Sun H."/>
            <person name="Tritt A."/>
            <person name="Yoshinaga Y."/>
            <person name="Zwiers L.-H."/>
            <person name="Turgeon B.G."/>
            <person name="Goodwin S.B."/>
            <person name="Spatafora J.W."/>
            <person name="Crous P.W."/>
            <person name="Grigoriev I.V."/>
        </authorList>
    </citation>
    <scope>NUCLEOTIDE SEQUENCE</scope>
    <source>
        <strain evidence="1">P77</strain>
    </source>
</reference>
<sequence length="190" mass="21334">MRREIGGGGGGEGGGEKPQRRLFAYHRKVKYRSQVPHHPLYTQACGIWTSQIQEAWSVGCSDSEPHYGVAGRKMLDDSESRPAVNPCCRVIGRVGRRRTSGLRESETVRRAQLIQTKTLHIFLLTTHPILDNFHPFFAKSHECLGFAKGACYLYNRGAALIHSTFCGYAHPEHHGTNDCDTHVRIMSLVY</sequence>
<evidence type="ECO:0000313" key="2">
    <source>
        <dbReference type="Proteomes" id="UP000800040"/>
    </source>
</evidence>
<accession>A0A6A5KFI3</accession>
<proteinExistence type="predicted"/>
<dbReference type="Proteomes" id="UP000800040">
    <property type="component" value="Unassembled WGS sequence"/>
</dbReference>
<dbReference type="EMBL" id="ML975281">
    <property type="protein sequence ID" value="KAF1835838.1"/>
    <property type="molecule type" value="Genomic_DNA"/>
</dbReference>
<protein>
    <submittedName>
        <fullName evidence="1">Uncharacterized protein</fullName>
    </submittedName>
</protein>
<dbReference type="AlphaFoldDB" id="A0A6A5KFI3"/>
<gene>
    <name evidence="1" type="ORF">BDW02DRAFT_266626</name>
</gene>
<evidence type="ECO:0000313" key="1">
    <source>
        <dbReference type="EMBL" id="KAF1835838.1"/>
    </source>
</evidence>
<keyword evidence="2" id="KW-1185">Reference proteome</keyword>
<name>A0A6A5KFI3_9PLEO</name>